<gene>
    <name evidence="2" type="ORF">Taro_019426</name>
</gene>
<name>A0A843UTV9_COLES</name>
<comment type="caution">
    <text evidence="2">The sequence shown here is derived from an EMBL/GenBank/DDBJ whole genome shotgun (WGS) entry which is preliminary data.</text>
</comment>
<feature type="region of interest" description="Disordered" evidence="1">
    <location>
        <begin position="29"/>
        <end position="67"/>
    </location>
</feature>
<sequence>MLQEHSHSQLTLLATQGATNRHHDCLATNSCDSESLPEESRGSLTSQSSRNSNKSGNKTNLQNSKSGNTFCRVLQSNGNIVNASTTTRVRPKTTPAEPVDNTMRKQPSAHTHREKLTEPRSNHVRPESHDTSTNIPDLLEVGKEQPGVTTRDTKHPSENDISPLGTTTSTSTRSRAYKQNHPGPWTHQEVSELHTPVPPRTTPRNGLLKQQMGACTRHPERTHRT</sequence>
<dbReference type="AlphaFoldDB" id="A0A843UTV9"/>
<reference evidence="2" key="1">
    <citation type="submission" date="2017-07" db="EMBL/GenBank/DDBJ databases">
        <title>Taro Niue Genome Assembly and Annotation.</title>
        <authorList>
            <person name="Atibalentja N."/>
            <person name="Keating K."/>
            <person name="Fields C.J."/>
        </authorList>
    </citation>
    <scope>NUCLEOTIDE SEQUENCE</scope>
    <source>
        <strain evidence="2">Niue_2</strain>
        <tissue evidence="2">Leaf</tissue>
    </source>
</reference>
<dbReference type="EMBL" id="NMUH01000935">
    <property type="protein sequence ID" value="MQL86891.1"/>
    <property type="molecule type" value="Genomic_DNA"/>
</dbReference>
<feature type="compositionally biased region" description="Basic and acidic residues" evidence="1">
    <location>
        <begin position="114"/>
        <end position="130"/>
    </location>
</feature>
<feature type="compositionally biased region" description="Polar residues" evidence="1">
    <location>
        <begin position="42"/>
        <end position="67"/>
    </location>
</feature>
<protein>
    <submittedName>
        <fullName evidence="2">Uncharacterized protein</fullName>
    </submittedName>
</protein>
<dbReference type="Proteomes" id="UP000652761">
    <property type="component" value="Unassembled WGS sequence"/>
</dbReference>
<accession>A0A843UTV9</accession>
<feature type="region of interest" description="Disordered" evidence="1">
    <location>
        <begin position="81"/>
        <end position="206"/>
    </location>
</feature>
<keyword evidence="3" id="KW-1185">Reference proteome</keyword>
<proteinExistence type="predicted"/>
<organism evidence="2 3">
    <name type="scientific">Colocasia esculenta</name>
    <name type="common">Wild taro</name>
    <name type="synonym">Arum esculentum</name>
    <dbReference type="NCBI Taxonomy" id="4460"/>
    <lineage>
        <taxon>Eukaryota</taxon>
        <taxon>Viridiplantae</taxon>
        <taxon>Streptophyta</taxon>
        <taxon>Embryophyta</taxon>
        <taxon>Tracheophyta</taxon>
        <taxon>Spermatophyta</taxon>
        <taxon>Magnoliopsida</taxon>
        <taxon>Liliopsida</taxon>
        <taxon>Araceae</taxon>
        <taxon>Aroideae</taxon>
        <taxon>Colocasieae</taxon>
        <taxon>Colocasia</taxon>
    </lineage>
</organism>
<evidence type="ECO:0000313" key="3">
    <source>
        <dbReference type="Proteomes" id="UP000652761"/>
    </source>
</evidence>
<evidence type="ECO:0000313" key="2">
    <source>
        <dbReference type="EMBL" id="MQL86891.1"/>
    </source>
</evidence>
<evidence type="ECO:0000256" key="1">
    <source>
        <dbReference type="SAM" id="MobiDB-lite"/>
    </source>
</evidence>